<accession>A0A445BS65</accession>
<dbReference type="Proteomes" id="UP000289738">
    <property type="component" value="Chromosome A08"/>
</dbReference>
<sequence>MLGGRGRNVAGRRITGRSVTTRGIATEGMRVVVKGFGREGAVSPGDELQRKIVVTQNCKGRGAHRGTRNCRIRHTRRGEKVLGGGRGPKLSISCCCLPASCPRTSVSLRRVRPSDASTSTLSRLPLILTWDSSSRRVQLLAELLSLSVSPISPLGLSAHQKKELAQKKSQLEAYSRSTCEDNVFVLKLVCFNCLGEEIIDDNNDKTLRP</sequence>
<dbReference type="AlphaFoldDB" id="A0A445BS65"/>
<evidence type="ECO:0000313" key="2">
    <source>
        <dbReference type="Proteomes" id="UP000289738"/>
    </source>
</evidence>
<proteinExistence type="predicted"/>
<protein>
    <submittedName>
        <fullName evidence="1">Uncharacterized protein</fullName>
    </submittedName>
</protein>
<comment type="caution">
    <text evidence="1">The sequence shown here is derived from an EMBL/GenBank/DDBJ whole genome shotgun (WGS) entry which is preliminary data.</text>
</comment>
<reference evidence="1 2" key="1">
    <citation type="submission" date="2019-01" db="EMBL/GenBank/DDBJ databases">
        <title>Sequencing of cultivated peanut Arachis hypogaea provides insights into genome evolution and oil improvement.</title>
        <authorList>
            <person name="Chen X."/>
        </authorList>
    </citation>
    <scope>NUCLEOTIDE SEQUENCE [LARGE SCALE GENOMIC DNA]</scope>
    <source>
        <strain evidence="2">cv. Fuhuasheng</strain>
        <tissue evidence="1">Leaves</tissue>
    </source>
</reference>
<keyword evidence="2" id="KW-1185">Reference proteome</keyword>
<evidence type="ECO:0000313" key="1">
    <source>
        <dbReference type="EMBL" id="RYR41540.1"/>
    </source>
</evidence>
<dbReference type="EMBL" id="SDMP01000008">
    <property type="protein sequence ID" value="RYR41540.1"/>
    <property type="molecule type" value="Genomic_DNA"/>
</dbReference>
<name>A0A445BS65_ARAHY</name>
<gene>
    <name evidence="1" type="ORF">Ahy_A08g037933</name>
</gene>
<organism evidence="1 2">
    <name type="scientific">Arachis hypogaea</name>
    <name type="common">Peanut</name>
    <dbReference type="NCBI Taxonomy" id="3818"/>
    <lineage>
        <taxon>Eukaryota</taxon>
        <taxon>Viridiplantae</taxon>
        <taxon>Streptophyta</taxon>
        <taxon>Embryophyta</taxon>
        <taxon>Tracheophyta</taxon>
        <taxon>Spermatophyta</taxon>
        <taxon>Magnoliopsida</taxon>
        <taxon>eudicotyledons</taxon>
        <taxon>Gunneridae</taxon>
        <taxon>Pentapetalae</taxon>
        <taxon>rosids</taxon>
        <taxon>fabids</taxon>
        <taxon>Fabales</taxon>
        <taxon>Fabaceae</taxon>
        <taxon>Papilionoideae</taxon>
        <taxon>50 kb inversion clade</taxon>
        <taxon>dalbergioids sensu lato</taxon>
        <taxon>Dalbergieae</taxon>
        <taxon>Pterocarpus clade</taxon>
        <taxon>Arachis</taxon>
    </lineage>
</organism>